<organism evidence="1 2">
    <name type="scientific">Microbacterium kribbense</name>
    <dbReference type="NCBI Taxonomy" id="433645"/>
    <lineage>
        <taxon>Bacteria</taxon>
        <taxon>Bacillati</taxon>
        <taxon>Actinomycetota</taxon>
        <taxon>Actinomycetes</taxon>
        <taxon>Micrococcales</taxon>
        <taxon>Microbacteriaceae</taxon>
        <taxon>Microbacterium</taxon>
    </lineage>
</organism>
<name>A0ABP7GX43_9MICO</name>
<evidence type="ECO:0000313" key="1">
    <source>
        <dbReference type="EMBL" id="GAA3776546.1"/>
    </source>
</evidence>
<protein>
    <submittedName>
        <fullName evidence="1">Uncharacterized protein</fullName>
    </submittedName>
</protein>
<evidence type="ECO:0000313" key="2">
    <source>
        <dbReference type="Proteomes" id="UP001500540"/>
    </source>
</evidence>
<sequence length="70" mass="7599">MAWLLLNPRAASDTREATFSVAAVALILALQSDELAREKPHRTTQLKTAAKRIGMSLDITRPDGTALAPR</sequence>
<proteinExistence type="predicted"/>
<comment type="caution">
    <text evidence="1">The sequence shown here is derived from an EMBL/GenBank/DDBJ whole genome shotgun (WGS) entry which is preliminary data.</text>
</comment>
<keyword evidence="2" id="KW-1185">Reference proteome</keyword>
<accession>A0ABP7GX43</accession>
<reference evidence="2" key="1">
    <citation type="journal article" date="2019" name="Int. J. Syst. Evol. Microbiol.">
        <title>The Global Catalogue of Microorganisms (GCM) 10K type strain sequencing project: providing services to taxonomists for standard genome sequencing and annotation.</title>
        <authorList>
            <consortium name="The Broad Institute Genomics Platform"/>
            <consortium name="The Broad Institute Genome Sequencing Center for Infectious Disease"/>
            <person name="Wu L."/>
            <person name="Ma J."/>
        </authorList>
    </citation>
    <scope>NUCLEOTIDE SEQUENCE [LARGE SCALE GENOMIC DNA]</scope>
    <source>
        <strain evidence="2">JCM 16950</strain>
    </source>
</reference>
<dbReference type="Proteomes" id="UP001500540">
    <property type="component" value="Unassembled WGS sequence"/>
</dbReference>
<dbReference type="EMBL" id="BAABAF010000012">
    <property type="protein sequence ID" value="GAA3776546.1"/>
    <property type="molecule type" value="Genomic_DNA"/>
</dbReference>
<gene>
    <name evidence="1" type="ORF">GCM10022240_30060</name>
</gene>